<accession>A0A392MXE5</accession>
<feature type="non-terminal residue" evidence="1">
    <location>
        <position position="1"/>
    </location>
</feature>
<name>A0A392MXE5_9FABA</name>
<dbReference type="Proteomes" id="UP000265520">
    <property type="component" value="Unassembled WGS sequence"/>
</dbReference>
<protein>
    <submittedName>
        <fullName evidence="1">T-complex protein 1 subunit theta-like</fullName>
    </submittedName>
</protein>
<dbReference type="Gene3D" id="1.10.560.10">
    <property type="entry name" value="GroEL-like equatorial domain"/>
    <property type="match status" value="1"/>
</dbReference>
<dbReference type="EMBL" id="LXQA010020297">
    <property type="protein sequence ID" value="MCH91378.1"/>
    <property type="molecule type" value="Genomic_DNA"/>
</dbReference>
<comment type="caution">
    <text evidence="1">The sequence shown here is derived from an EMBL/GenBank/DDBJ whole genome shotgun (WGS) entry which is preliminary data.</text>
</comment>
<gene>
    <name evidence="1" type="ORF">A2U01_0012305</name>
</gene>
<organism evidence="1 2">
    <name type="scientific">Trifolium medium</name>
    <dbReference type="NCBI Taxonomy" id="97028"/>
    <lineage>
        <taxon>Eukaryota</taxon>
        <taxon>Viridiplantae</taxon>
        <taxon>Streptophyta</taxon>
        <taxon>Embryophyta</taxon>
        <taxon>Tracheophyta</taxon>
        <taxon>Spermatophyta</taxon>
        <taxon>Magnoliopsida</taxon>
        <taxon>eudicotyledons</taxon>
        <taxon>Gunneridae</taxon>
        <taxon>Pentapetalae</taxon>
        <taxon>rosids</taxon>
        <taxon>fabids</taxon>
        <taxon>Fabales</taxon>
        <taxon>Fabaceae</taxon>
        <taxon>Papilionoideae</taxon>
        <taxon>50 kb inversion clade</taxon>
        <taxon>NPAAA clade</taxon>
        <taxon>Hologalegina</taxon>
        <taxon>IRL clade</taxon>
        <taxon>Trifolieae</taxon>
        <taxon>Trifolium</taxon>
    </lineage>
</organism>
<evidence type="ECO:0000313" key="2">
    <source>
        <dbReference type="Proteomes" id="UP000265520"/>
    </source>
</evidence>
<evidence type="ECO:0000313" key="1">
    <source>
        <dbReference type="EMBL" id="MCH91378.1"/>
    </source>
</evidence>
<keyword evidence="2" id="KW-1185">Reference proteome</keyword>
<reference evidence="1 2" key="1">
    <citation type="journal article" date="2018" name="Front. Plant Sci.">
        <title>Red Clover (Trifolium pratense) and Zigzag Clover (T. medium) - A Picture of Genomic Similarities and Differences.</title>
        <authorList>
            <person name="Dluhosova J."/>
            <person name="Istvanek J."/>
            <person name="Nedelnik J."/>
            <person name="Repkova J."/>
        </authorList>
    </citation>
    <scope>NUCLEOTIDE SEQUENCE [LARGE SCALE GENOMIC DNA]</scope>
    <source>
        <strain evidence="2">cv. 10/8</strain>
        <tissue evidence="1">Leaf</tissue>
    </source>
</reference>
<proteinExistence type="predicted"/>
<dbReference type="AlphaFoldDB" id="A0A392MXE5"/>
<sequence>LFALKYAADAACTVLRVDQIIMSKPAGGPRRDQPAPGMDED</sequence>
<dbReference type="InterPro" id="IPR027413">
    <property type="entry name" value="GROEL-like_equatorial_sf"/>
</dbReference>